<dbReference type="InterPro" id="IPR002921">
    <property type="entry name" value="Fungal_lipase-type"/>
</dbReference>
<dbReference type="PANTHER" id="PTHR45856">
    <property type="entry name" value="ALPHA/BETA-HYDROLASES SUPERFAMILY PROTEIN"/>
    <property type="match status" value="1"/>
</dbReference>
<feature type="domain" description="Fungal lipase-type" evidence="1">
    <location>
        <begin position="112"/>
        <end position="236"/>
    </location>
</feature>
<dbReference type="Gene3D" id="3.40.50.1820">
    <property type="entry name" value="alpha/beta hydrolase"/>
    <property type="match status" value="1"/>
</dbReference>
<dbReference type="Proteomes" id="UP001479436">
    <property type="component" value="Unassembled WGS sequence"/>
</dbReference>
<keyword evidence="3" id="KW-1185">Reference proteome</keyword>
<reference evidence="2 3" key="1">
    <citation type="submission" date="2023-04" db="EMBL/GenBank/DDBJ databases">
        <title>Genome of Basidiobolus ranarum AG-B5.</title>
        <authorList>
            <person name="Stajich J.E."/>
            <person name="Carter-House D."/>
            <person name="Gryganskyi A."/>
        </authorList>
    </citation>
    <scope>NUCLEOTIDE SEQUENCE [LARGE SCALE GENOMIC DNA]</scope>
    <source>
        <strain evidence="2 3">AG-B5</strain>
    </source>
</reference>
<evidence type="ECO:0000313" key="2">
    <source>
        <dbReference type="EMBL" id="KAK9659751.1"/>
    </source>
</evidence>
<dbReference type="SUPFAM" id="SSF53474">
    <property type="entry name" value="alpha/beta-Hydrolases"/>
    <property type="match status" value="1"/>
</dbReference>
<dbReference type="PANTHER" id="PTHR45856:SF24">
    <property type="entry name" value="FUNGAL LIPASE-LIKE DOMAIN-CONTAINING PROTEIN"/>
    <property type="match status" value="1"/>
</dbReference>
<dbReference type="EMBL" id="JASJQH010013432">
    <property type="protein sequence ID" value="KAK9659751.1"/>
    <property type="molecule type" value="Genomic_DNA"/>
</dbReference>
<evidence type="ECO:0000313" key="3">
    <source>
        <dbReference type="Proteomes" id="UP001479436"/>
    </source>
</evidence>
<dbReference type="InterPro" id="IPR051218">
    <property type="entry name" value="Sec_MonoDiacylglyc_Lipase"/>
</dbReference>
<gene>
    <name evidence="2" type="ORF">K7432_018568</name>
</gene>
<sequence length="308" mass="34407">MDIYRYVGSNKFEVENGKLRSVHTGNGNNVWGLGCDGSVWRRLVNTQDACTDKDFTKNALLCANLSSIVYDLSEKIEERLRNMGLTIKTYLKGGVGVEDSFGFLAHNSNAIVIAFRGTRSWKDIFADVDLLMTDFYTEKSYSNIRVHRGFARYYNALKSQIFGIVDTLIAEMGGPEKVEHIYVTGHSLGGAMAVLCSVDLTNYIVEHYGPRCANFLQCLTYGAPPVGNVEFRQYWITLQTAMRGYHFQDPSDGVCHGDASIIHSLPINLFTLGYNHVPSAIRLRIGEGHRILNYIDVLKELVAPCTSP</sequence>
<proteinExistence type="predicted"/>
<comment type="caution">
    <text evidence="2">The sequence shown here is derived from an EMBL/GenBank/DDBJ whole genome shotgun (WGS) entry which is preliminary data.</text>
</comment>
<dbReference type="PROSITE" id="PS51257">
    <property type="entry name" value="PROKAR_LIPOPROTEIN"/>
    <property type="match status" value="1"/>
</dbReference>
<dbReference type="InterPro" id="IPR029058">
    <property type="entry name" value="AB_hydrolase_fold"/>
</dbReference>
<organism evidence="2 3">
    <name type="scientific">Basidiobolus ranarum</name>
    <dbReference type="NCBI Taxonomy" id="34480"/>
    <lineage>
        <taxon>Eukaryota</taxon>
        <taxon>Fungi</taxon>
        <taxon>Fungi incertae sedis</taxon>
        <taxon>Zoopagomycota</taxon>
        <taxon>Entomophthoromycotina</taxon>
        <taxon>Basidiobolomycetes</taxon>
        <taxon>Basidiobolales</taxon>
        <taxon>Basidiobolaceae</taxon>
        <taxon>Basidiobolus</taxon>
    </lineage>
</organism>
<protein>
    <recommendedName>
        <fullName evidence="1">Fungal lipase-type domain-containing protein</fullName>
    </recommendedName>
</protein>
<accession>A0ABR2VIU6</accession>
<evidence type="ECO:0000259" key="1">
    <source>
        <dbReference type="Pfam" id="PF01764"/>
    </source>
</evidence>
<dbReference type="Pfam" id="PF01764">
    <property type="entry name" value="Lipase_3"/>
    <property type="match status" value="1"/>
</dbReference>
<dbReference type="CDD" id="cd00519">
    <property type="entry name" value="Lipase_3"/>
    <property type="match status" value="1"/>
</dbReference>
<name>A0ABR2VIU6_9FUNG</name>